<evidence type="ECO:0000256" key="12">
    <source>
        <dbReference type="SAM" id="SignalP"/>
    </source>
</evidence>
<evidence type="ECO:0000256" key="11">
    <source>
        <dbReference type="RuleBase" id="RU362015"/>
    </source>
</evidence>
<dbReference type="InterPro" id="IPR001137">
    <property type="entry name" value="Glyco_hydro_11"/>
</dbReference>
<keyword evidence="6 10" id="KW-0378">Hydrolase</keyword>
<evidence type="ECO:0000256" key="6">
    <source>
        <dbReference type="ARBA" id="ARBA00022801"/>
    </source>
</evidence>
<protein>
    <recommendedName>
        <fullName evidence="4 10">Endo-1,4-beta-xylanase</fullName>
        <ecNumber evidence="4 10">3.2.1.8</ecNumber>
    </recommendedName>
</protein>
<evidence type="ECO:0000256" key="4">
    <source>
        <dbReference type="ARBA" id="ARBA00012590"/>
    </source>
</evidence>
<reference evidence="14" key="1">
    <citation type="submission" date="2023-07" db="EMBL/GenBank/DDBJ databases">
        <title>Black Yeasts Isolated from many extreme environments.</title>
        <authorList>
            <person name="Coleine C."/>
            <person name="Stajich J.E."/>
            <person name="Selbmann L."/>
        </authorList>
    </citation>
    <scope>NUCLEOTIDE SEQUENCE</scope>
    <source>
        <strain evidence="14">CCFEE 5485</strain>
    </source>
</reference>
<keyword evidence="8 10" id="KW-0326">Glycosidase</keyword>
<keyword evidence="7 10" id="KW-0119">Carbohydrate metabolism</keyword>
<evidence type="ECO:0000313" key="15">
    <source>
        <dbReference type="Proteomes" id="UP001274830"/>
    </source>
</evidence>
<evidence type="ECO:0000256" key="10">
    <source>
        <dbReference type="PROSITE-ProRule" id="PRU01097"/>
    </source>
</evidence>
<evidence type="ECO:0000256" key="7">
    <source>
        <dbReference type="ARBA" id="ARBA00023277"/>
    </source>
</evidence>
<dbReference type="PROSITE" id="PS51761">
    <property type="entry name" value="GH11_3"/>
    <property type="match status" value="1"/>
</dbReference>
<feature type="active site" description="Proton donor" evidence="10">
    <location>
        <position position="220"/>
    </location>
</feature>
<dbReference type="PANTHER" id="PTHR46828">
    <property type="entry name" value="ENDO-1,4-BETA-XYLANASE A-RELATED"/>
    <property type="match status" value="1"/>
</dbReference>
<gene>
    <name evidence="14" type="ORF">LTR78_002439</name>
</gene>
<evidence type="ECO:0000313" key="14">
    <source>
        <dbReference type="EMBL" id="KAK3677589.1"/>
    </source>
</evidence>
<evidence type="ECO:0000256" key="1">
    <source>
        <dbReference type="ARBA" id="ARBA00000681"/>
    </source>
</evidence>
<comment type="pathway">
    <text evidence="2 10 11">Glycan degradation; xylan degradation.</text>
</comment>
<feature type="active site" description="Nucleophile" evidence="10">
    <location>
        <position position="109"/>
    </location>
</feature>
<keyword evidence="9 10" id="KW-0624">Polysaccharide degradation</keyword>
<comment type="catalytic activity">
    <reaction evidence="1 10 11">
        <text>Endohydrolysis of (1-&gt;4)-beta-D-xylosidic linkages in xylans.</text>
        <dbReference type="EC" id="3.2.1.8"/>
    </reaction>
</comment>
<keyword evidence="12" id="KW-0732">Signal</keyword>
<proteinExistence type="inferred from homology"/>
<dbReference type="InterPro" id="IPR033123">
    <property type="entry name" value="GH11_dom"/>
</dbReference>
<dbReference type="Proteomes" id="UP001274830">
    <property type="component" value="Unassembled WGS sequence"/>
</dbReference>
<keyword evidence="5 10" id="KW-0858">Xylan degradation</keyword>
<evidence type="ECO:0000256" key="3">
    <source>
        <dbReference type="ARBA" id="ARBA00007792"/>
    </source>
</evidence>
<name>A0AAE0WTQ4_9PEZI</name>
<dbReference type="EC" id="3.2.1.8" evidence="4 10"/>
<dbReference type="InterPro" id="IPR013320">
    <property type="entry name" value="ConA-like_dom_sf"/>
</dbReference>
<dbReference type="SUPFAM" id="SSF49899">
    <property type="entry name" value="Concanavalin A-like lectins/glucanases"/>
    <property type="match status" value="1"/>
</dbReference>
<feature type="domain" description="GH11" evidence="13">
    <location>
        <begin position="25"/>
        <end position="233"/>
    </location>
</feature>
<dbReference type="PRINTS" id="PR00911">
    <property type="entry name" value="GLHYDRLASE11"/>
</dbReference>
<dbReference type="EMBL" id="JAUTXT010000006">
    <property type="protein sequence ID" value="KAK3677589.1"/>
    <property type="molecule type" value="Genomic_DNA"/>
</dbReference>
<comment type="similarity">
    <text evidence="3 10 11">Belongs to the glycosyl hydrolase 11 (cellulase G) family.</text>
</comment>
<accession>A0AAE0WTQ4</accession>
<feature type="chain" id="PRO_5042000570" description="Endo-1,4-beta-xylanase" evidence="12">
    <location>
        <begin position="19"/>
        <end position="233"/>
    </location>
</feature>
<evidence type="ECO:0000256" key="8">
    <source>
        <dbReference type="ARBA" id="ARBA00023295"/>
    </source>
</evidence>
<dbReference type="InterPro" id="IPR013319">
    <property type="entry name" value="GH11/12"/>
</dbReference>
<evidence type="ECO:0000256" key="9">
    <source>
        <dbReference type="ARBA" id="ARBA00023326"/>
    </source>
</evidence>
<evidence type="ECO:0000259" key="13">
    <source>
        <dbReference type="PROSITE" id="PS51761"/>
    </source>
</evidence>
<dbReference type="Gene3D" id="2.60.120.180">
    <property type="match status" value="1"/>
</dbReference>
<keyword evidence="15" id="KW-1185">Reference proteome</keyword>
<comment type="caution">
    <text evidence="14">The sequence shown here is derived from an EMBL/GenBank/DDBJ whole genome shotgun (WGS) entry which is preliminary data.</text>
</comment>
<evidence type="ECO:0000256" key="5">
    <source>
        <dbReference type="ARBA" id="ARBA00022651"/>
    </source>
</evidence>
<dbReference type="PANTHER" id="PTHR46828:SF2">
    <property type="entry name" value="ENDO-1,4-BETA-XYLANASE A-RELATED"/>
    <property type="match status" value="1"/>
</dbReference>
<dbReference type="GO" id="GO:0031176">
    <property type="term" value="F:endo-1,4-beta-xylanase activity"/>
    <property type="evidence" value="ECO:0007669"/>
    <property type="project" value="UniProtKB-UniRule"/>
</dbReference>
<dbReference type="AlphaFoldDB" id="A0AAE0WTQ4"/>
<dbReference type="Pfam" id="PF00457">
    <property type="entry name" value="Glyco_hydro_11"/>
    <property type="match status" value="1"/>
</dbReference>
<feature type="signal peptide" evidence="12">
    <location>
        <begin position="1"/>
        <end position="18"/>
    </location>
</feature>
<organism evidence="14 15">
    <name type="scientific">Recurvomyces mirabilis</name>
    <dbReference type="NCBI Taxonomy" id="574656"/>
    <lineage>
        <taxon>Eukaryota</taxon>
        <taxon>Fungi</taxon>
        <taxon>Dikarya</taxon>
        <taxon>Ascomycota</taxon>
        <taxon>Pezizomycotina</taxon>
        <taxon>Dothideomycetes</taxon>
        <taxon>Dothideomycetidae</taxon>
        <taxon>Mycosphaerellales</taxon>
        <taxon>Teratosphaeriaceae</taxon>
        <taxon>Recurvomyces</taxon>
    </lineage>
</organism>
<dbReference type="GO" id="GO:0045493">
    <property type="term" value="P:xylan catabolic process"/>
    <property type="evidence" value="ECO:0007669"/>
    <property type="project" value="UniProtKB-UniRule"/>
</dbReference>
<sequence length="233" mass="24617">MKFTTAAAGLLAAAGALAAPVAQPEAEIETRNPGGINYVQNYNGNVAQFKYSESAGTFSAKWSGNTDFVVGLGWSTGSARAITYSGSYSAAGSGSYLSVYGWLNSPQTEYYITENYGSYNPCSGATSLGSVTSDGSSYQVCTDTRTNQPSITGTSTFKQFFSVRASKRTSGTVTTGNHFKYCEYREARVTLIWMDSDKHFAGATKGFGNSNFNFQVFAAEAFSGSGSASITVS</sequence>
<evidence type="ECO:0000256" key="2">
    <source>
        <dbReference type="ARBA" id="ARBA00004851"/>
    </source>
</evidence>